<keyword evidence="1" id="KW-1133">Transmembrane helix</keyword>
<dbReference type="InterPro" id="IPR008620">
    <property type="entry name" value="FixH"/>
</dbReference>
<keyword evidence="3" id="KW-1185">Reference proteome</keyword>
<organism evidence="2 3">
    <name type="scientific">Arenimonas terrae</name>
    <dbReference type="NCBI Taxonomy" id="2546226"/>
    <lineage>
        <taxon>Bacteria</taxon>
        <taxon>Pseudomonadati</taxon>
        <taxon>Pseudomonadota</taxon>
        <taxon>Gammaproteobacteria</taxon>
        <taxon>Lysobacterales</taxon>
        <taxon>Lysobacteraceae</taxon>
        <taxon>Arenimonas</taxon>
    </lineage>
</organism>
<gene>
    <name evidence="2" type="ORF">E1B00_09875</name>
</gene>
<protein>
    <recommendedName>
        <fullName evidence="4">Nitrogen fixation protein FixH</fullName>
    </recommendedName>
</protein>
<dbReference type="Proteomes" id="UP000305760">
    <property type="component" value="Unassembled WGS sequence"/>
</dbReference>
<evidence type="ECO:0000313" key="2">
    <source>
        <dbReference type="EMBL" id="TNJ33643.1"/>
    </source>
</evidence>
<dbReference type="RefSeq" id="WP_139448257.1">
    <property type="nucleotide sequence ID" value="NZ_SMDR01000002.1"/>
</dbReference>
<evidence type="ECO:0000313" key="3">
    <source>
        <dbReference type="Proteomes" id="UP000305760"/>
    </source>
</evidence>
<dbReference type="AlphaFoldDB" id="A0A5C4RQU3"/>
<evidence type="ECO:0000256" key="1">
    <source>
        <dbReference type="SAM" id="Phobius"/>
    </source>
</evidence>
<sequence length="164" mass="17619">MPDPRTERRFNPVVWLVVGIPVATVVAGIWTLMLAAGDSATDAHPDAVRRMAQVQQASTDADETAAREGLTARVRIGRDQVLVSVLPTAGTRAPVLMLRHPIESSLDRALALSPNPGGWRSGESLAAAHGWQLQLVAADGRWRLVGRYRPGDTELVLRPALAPP</sequence>
<keyword evidence="1" id="KW-0812">Transmembrane</keyword>
<comment type="caution">
    <text evidence="2">The sequence shown here is derived from an EMBL/GenBank/DDBJ whole genome shotgun (WGS) entry which is preliminary data.</text>
</comment>
<reference evidence="2 3" key="1">
    <citation type="submission" date="2019-03" db="EMBL/GenBank/DDBJ databases">
        <title>Arenimonas daejeonensis sp. nov., isolated from compost.</title>
        <authorList>
            <person name="Jeon C.O."/>
        </authorList>
    </citation>
    <scope>NUCLEOTIDE SEQUENCE [LARGE SCALE GENOMIC DNA]</scope>
    <source>
        <strain evidence="2 3">R29</strain>
    </source>
</reference>
<dbReference type="Pfam" id="PF05751">
    <property type="entry name" value="FixH"/>
    <property type="match status" value="1"/>
</dbReference>
<dbReference type="OrthoDB" id="5948217at2"/>
<evidence type="ECO:0008006" key="4">
    <source>
        <dbReference type="Google" id="ProtNLM"/>
    </source>
</evidence>
<name>A0A5C4RQU3_9GAMM</name>
<keyword evidence="1" id="KW-0472">Membrane</keyword>
<feature type="transmembrane region" description="Helical" evidence="1">
    <location>
        <begin position="12"/>
        <end position="36"/>
    </location>
</feature>
<dbReference type="EMBL" id="SMDR01000002">
    <property type="protein sequence ID" value="TNJ33643.1"/>
    <property type="molecule type" value="Genomic_DNA"/>
</dbReference>
<accession>A0A5C4RQU3</accession>
<proteinExistence type="predicted"/>